<gene>
    <name evidence="2" type="ORF">Taro_032063</name>
</gene>
<organism evidence="2 3">
    <name type="scientific">Colocasia esculenta</name>
    <name type="common">Wild taro</name>
    <name type="synonym">Arum esculentum</name>
    <dbReference type="NCBI Taxonomy" id="4460"/>
    <lineage>
        <taxon>Eukaryota</taxon>
        <taxon>Viridiplantae</taxon>
        <taxon>Streptophyta</taxon>
        <taxon>Embryophyta</taxon>
        <taxon>Tracheophyta</taxon>
        <taxon>Spermatophyta</taxon>
        <taxon>Magnoliopsida</taxon>
        <taxon>Liliopsida</taxon>
        <taxon>Araceae</taxon>
        <taxon>Aroideae</taxon>
        <taxon>Colocasieae</taxon>
        <taxon>Colocasia</taxon>
    </lineage>
</organism>
<accession>A0A843VY93</accession>
<feature type="compositionally biased region" description="Polar residues" evidence="1">
    <location>
        <begin position="253"/>
        <end position="268"/>
    </location>
</feature>
<dbReference type="EMBL" id="NMUH01002333">
    <property type="protein sequence ID" value="MQL99337.1"/>
    <property type="molecule type" value="Genomic_DNA"/>
</dbReference>
<name>A0A843VY93_COLES</name>
<dbReference type="AlphaFoldDB" id="A0A843VY93"/>
<evidence type="ECO:0000313" key="3">
    <source>
        <dbReference type="Proteomes" id="UP000652761"/>
    </source>
</evidence>
<comment type="caution">
    <text evidence="2">The sequence shown here is derived from an EMBL/GenBank/DDBJ whole genome shotgun (WGS) entry which is preliminary data.</text>
</comment>
<evidence type="ECO:0000256" key="1">
    <source>
        <dbReference type="SAM" id="MobiDB-lite"/>
    </source>
</evidence>
<keyword evidence="3" id="KW-1185">Reference proteome</keyword>
<feature type="region of interest" description="Disordered" evidence="1">
    <location>
        <begin position="236"/>
        <end position="268"/>
    </location>
</feature>
<dbReference type="Proteomes" id="UP000652761">
    <property type="component" value="Unassembled WGS sequence"/>
</dbReference>
<sequence>MELAWSEEEVANPTGCLNCLGPPSSGAFEGAFRATSVLELAAELADSRAEGKTRSGVRPQLGQAAVVHAFLWCSVAALSRSSREAETGARLASRGRGWRVPLLAASGDGLVAVVVMFPIFEVPAALAGQGLVIPTGPSSRSSPPLLSSARGSSSRELGVRQDAEAAVAPCVVRNSESECCELLYLMGGDLNFGVPGEGPGGRVVIVEFPYLQMKCKSNDITAFPVLRSTSSRQIHVERRLEQSQSPKSSSKPATESSPAEQSNLHCSA</sequence>
<proteinExistence type="predicted"/>
<protein>
    <submittedName>
        <fullName evidence="2">Uncharacterized protein</fullName>
    </submittedName>
</protein>
<evidence type="ECO:0000313" key="2">
    <source>
        <dbReference type="EMBL" id="MQL99337.1"/>
    </source>
</evidence>
<reference evidence="2" key="1">
    <citation type="submission" date="2017-07" db="EMBL/GenBank/DDBJ databases">
        <title>Taro Niue Genome Assembly and Annotation.</title>
        <authorList>
            <person name="Atibalentja N."/>
            <person name="Keating K."/>
            <person name="Fields C.J."/>
        </authorList>
    </citation>
    <scope>NUCLEOTIDE SEQUENCE</scope>
    <source>
        <strain evidence="2">Niue_2</strain>
        <tissue evidence="2">Leaf</tissue>
    </source>
</reference>
<feature type="compositionally biased region" description="Low complexity" evidence="1">
    <location>
        <begin position="242"/>
        <end position="252"/>
    </location>
</feature>